<sequence>MSESGVISDFLRDLKLNIDDLSDAHMQALWSECAKVEERLDGKLDEMTLSVINRVAQAAYVKALDTMVEGLRLTLLGDGDVPQ</sequence>
<protein>
    <submittedName>
        <fullName evidence="1">Uncharacterized protein</fullName>
    </submittedName>
</protein>
<comment type="caution">
    <text evidence="1">The sequence shown here is derived from an EMBL/GenBank/DDBJ whole genome shotgun (WGS) entry which is preliminary data.</text>
</comment>
<reference evidence="1" key="1">
    <citation type="submission" date="2019-08" db="EMBL/GenBank/DDBJ databases">
        <authorList>
            <person name="Kucharzyk K."/>
            <person name="Murdoch R.W."/>
            <person name="Higgins S."/>
            <person name="Loffler F."/>
        </authorList>
    </citation>
    <scope>NUCLEOTIDE SEQUENCE</scope>
</reference>
<proteinExistence type="predicted"/>
<accession>A0A645C782</accession>
<name>A0A645C782_9ZZZZ</name>
<evidence type="ECO:0000313" key="1">
    <source>
        <dbReference type="EMBL" id="MPM73445.1"/>
    </source>
</evidence>
<dbReference type="AlphaFoldDB" id="A0A645C782"/>
<dbReference type="EMBL" id="VSSQ01025371">
    <property type="protein sequence ID" value="MPM73445.1"/>
    <property type="molecule type" value="Genomic_DNA"/>
</dbReference>
<gene>
    <name evidence="1" type="ORF">SDC9_120425</name>
</gene>
<organism evidence="1">
    <name type="scientific">bioreactor metagenome</name>
    <dbReference type="NCBI Taxonomy" id="1076179"/>
    <lineage>
        <taxon>unclassified sequences</taxon>
        <taxon>metagenomes</taxon>
        <taxon>ecological metagenomes</taxon>
    </lineage>
</organism>